<evidence type="ECO:0000313" key="3">
    <source>
        <dbReference type="Proteomes" id="UP000218231"/>
    </source>
</evidence>
<organism evidence="2 3">
    <name type="scientific">Diploscapter pachys</name>
    <dbReference type="NCBI Taxonomy" id="2018661"/>
    <lineage>
        <taxon>Eukaryota</taxon>
        <taxon>Metazoa</taxon>
        <taxon>Ecdysozoa</taxon>
        <taxon>Nematoda</taxon>
        <taxon>Chromadorea</taxon>
        <taxon>Rhabditida</taxon>
        <taxon>Rhabditina</taxon>
        <taxon>Rhabditomorpha</taxon>
        <taxon>Rhabditoidea</taxon>
        <taxon>Rhabditidae</taxon>
        <taxon>Diploscapter</taxon>
    </lineage>
</organism>
<reference evidence="2 3" key="1">
    <citation type="journal article" date="2017" name="Curr. Biol.">
        <title>Genome architecture and evolution of a unichromosomal asexual nematode.</title>
        <authorList>
            <person name="Fradin H."/>
            <person name="Zegar C."/>
            <person name="Gutwein M."/>
            <person name="Lucas J."/>
            <person name="Kovtun M."/>
            <person name="Corcoran D."/>
            <person name="Baugh L.R."/>
            <person name="Kiontke K."/>
            <person name="Gunsalus K."/>
            <person name="Fitch D.H."/>
            <person name="Piano F."/>
        </authorList>
    </citation>
    <scope>NUCLEOTIDE SEQUENCE [LARGE SCALE GENOMIC DNA]</scope>
    <source>
        <strain evidence="2">PF1309</strain>
    </source>
</reference>
<keyword evidence="3" id="KW-1185">Reference proteome</keyword>
<sequence length="176" mass="20036">MNFTLDRIFSEMLRCAAEKAKLESCSSQDKAVEKQPISMAELNVEKQISKKRKLERAIETVKIRKLNALTSSSNAQPNGNFANYLQPGFMDYGSPNFNLAGNNFHGNDLPLPSANKVFRCICGCLYRRGAYLRKHQRTCTRFENFIGSMEQKVEDFVARDRNLASELETFDTNPHT</sequence>
<feature type="coiled-coil region" evidence="1">
    <location>
        <begin position="37"/>
        <end position="64"/>
    </location>
</feature>
<accession>A0A2A2LBB6</accession>
<evidence type="ECO:0000313" key="2">
    <source>
        <dbReference type="EMBL" id="PAV83581.1"/>
    </source>
</evidence>
<comment type="caution">
    <text evidence="2">The sequence shown here is derived from an EMBL/GenBank/DDBJ whole genome shotgun (WGS) entry which is preliminary data.</text>
</comment>
<keyword evidence="1" id="KW-0175">Coiled coil</keyword>
<name>A0A2A2LBB6_9BILA</name>
<dbReference type="Proteomes" id="UP000218231">
    <property type="component" value="Unassembled WGS sequence"/>
</dbReference>
<protein>
    <submittedName>
        <fullName evidence="2">Uncharacterized protein</fullName>
    </submittedName>
</protein>
<gene>
    <name evidence="2" type="ORF">WR25_26322</name>
</gene>
<dbReference type="EMBL" id="LIAE01006946">
    <property type="protein sequence ID" value="PAV83581.1"/>
    <property type="molecule type" value="Genomic_DNA"/>
</dbReference>
<proteinExistence type="predicted"/>
<evidence type="ECO:0000256" key="1">
    <source>
        <dbReference type="SAM" id="Coils"/>
    </source>
</evidence>
<dbReference type="AlphaFoldDB" id="A0A2A2LBB6"/>